<dbReference type="Gene3D" id="3.10.180.10">
    <property type="entry name" value="2,3-Dihydroxybiphenyl 1,2-Dioxygenase, domain 1"/>
    <property type="match status" value="2"/>
</dbReference>
<feature type="domain" description="VOC" evidence="8">
    <location>
        <begin position="25"/>
        <end position="152"/>
    </location>
</feature>
<reference evidence="10" key="1">
    <citation type="submission" date="2025-08" db="UniProtKB">
        <authorList>
            <consortium name="RefSeq"/>
        </authorList>
    </citation>
    <scope>IDENTIFICATION</scope>
    <source>
        <tissue evidence="10">Stem</tissue>
    </source>
</reference>
<proteinExistence type="inferred from homology"/>
<protein>
    <recommendedName>
        <fullName evidence="3">lactoylglutathione lyase</fullName>
        <ecNumber evidence="3">4.4.1.5</ecNumber>
    </recommendedName>
    <alternativeName>
        <fullName evidence="6">Glyoxalase I</fullName>
    </alternativeName>
</protein>
<dbReference type="PROSITE" id="PS51819">
    <property type="entry name" value="VOC"/>
    <property type="match status" value="2"/>
</dbReference>
<dbReference type="SUPFAM" id="SSF54593">
    <property type="entry name" value="Glyoxalase/Bleomycin resistance protein/Dihydroxybiphenyl dioxygenase"/>
    <property type="match status" value="2"/>
</dbReference>
<gene>
    <name evidence="10" type="primary">LOC103485234</name>
</gene>
<evidence type="ECO:0000259" key="8">
    <source>
        <dbReference type="PROSITE" id="PS51819"/>
    </source>
</evidence>
<keyword evidence="5 10" id="KW-0456">Lyase</keyword>
<dbReference type="Pfam" id="PF00903">
    <property type="entry name" value="Glyoxalase"/>
    <property type="match status" value="2"/>
</dbReference>
<evidence type="ECO:0000256" key="7">
    <source>
        <dbReference type="ARBA" id="ARBA00048273"/>
    </source>
</evidence>
<dbReference type="NCBIfam" id="TIGR00068">
    <property type="entry name" value="glyox_I"/>
    <property type="match status" value="1"/>
</dbReference>
<feature type="domain" description="VOC" evidence="8">
    <location>
        <begin position="158"/>
        <end position="315"/>
    </location>
</feature>
<dbReference type="InterPro" id="IPR018146">
    <property type="entry name" value="Glyoxalase_1_CS"/>
</dbReference>
<keyword evidence="4" id="KW-0479">Metal-binding</keyword>
<dbReference type="PANTHER" id="PTHR46036:SF2">
    <property type="entry name" value="LACTOYLGLUTATHIONE LYASE GLX1"/>
    <property type="match status" value="1"/>
</dbReference>
<evidence type="ECO:0000256" key="2">
    <source>
        <dbReference type="ARBA" id="ARBA00010363"/>
    </source>
</evidence>
<dbReference type="InterPro" id="IPR004360">
    <property type="entry name" value="Glyas_Fos-R_dOase_dom"/>
</dbReference>
<evidence type="ECO:0000256" key="4">
    <source>
        <dbReference type="ARBA" id="ARBA00022723"/>
    </source>
</evidence>
<name>A0ABM3KE21_CUCME</name>
<evidence type="ECO:0000256" key="3">
    <source>
        <dbReference type="ARBA" id="ARBA00012081"/>
    </source>
</evidence>
<dbReference type="GO" id="GO:0016829">
    <property type="term" value="F:lyase activity"/>
    <property type="evidence" value="ECO:0007669"/>
    <property type="project" value="UniProtKB-KW"/>
</dbReference>
<organism evidence="9 10">
    <name type="scientific">Cucumis melo</name>
    <name type="common">Muskmelon</name>
    <dbReference type="NCBI Taxonomy" id="3656"/>
    <lineage>
        <taxon>Eukaryota</taxon>
        <taxon>Viridiplantae</taxon>
        <taxon>Streptophyta</taxon>
        <taxon>Embryophyta</taxon>
        <taxon>Tracheophyta</taxon>
        <taxon>Spermatophyta</taxon>
        <taxon>Magnoliopsida</taxon>
        <taxon>eudicotyledons</taxon>
        <taxon>Gunneridae</taxon>
        <taxon>Pentapetalae</taxon>
        <taxon>rosids</taxon>
        <taxon>fabids</taxon>
        <taxon>Cucurbitales</taxon>
        <taxon>Cucurbitaceae</taxon>
        <taxon>Benincaseae</taxon>
        <taxon>Cucumis</taxon>
    </lineage>
</organism>
<comment type="catalytic activity">
    <reaction evidence="7">
        <text>(R)-S-lactoylglutathione = methylglyoxal + glutathione</text>
        <dbReference type="Rhea" id="RHEA:19069"/>
        <dbReference type="ChEBI" id="CHEBI:17158"/>
        <dbReference type="ChEBI" id="CHEBI:57474"/>
        <dbReference type="ChEBI" id="CHEBI:57925"/>
        <dbReference type="EC" id="4.4.1.5"/>
    </reaction>
</comment>
<evidence type="ECO:0000313" key="10">
    <source>
        <dbReference type="RefSeq" id="XP_050936015.1"/>
    </source>
</evidence>
<dbReference type="PROSITE" id="PS00935">
    <property type="entry name" value="GLYOXALASE_I_2"/>
    <property type="match status" value="1"/>
</dbReference>
<comment type="similarity">
    <text evidence="2">Belongs to the glyoxalase I family.</text>
</comment>
<dbReference type="RefSeq" id="XP_050936015.1">
    <property type="nucleotide sequence ID" value="XM_051080058.1"/>
</dbReference>
<sequence>MTETKPVAPDGDEQLLEWPNKDNRRFVRAVYRVGDLDRTIKFYTECLGMELLRKYEVSNEKHTKAIMGFGPEESSFVLELTYEHGVTSYDIGTGFGHFAIATQDVYKMVENVRAKGGENMIIREPFELKGSPVLLLAYVKDPNGYIFELIQRGQTPQPLCHLMLRVADLQRSIDFYQKALGMRVLTKVESLEQKYAIALMGYADELETTAVELTYNHGVTQHSKGNGYSQVKFFLLTWSLSLVKNTNSHIYARFLFLFQVAIGTDDVYKSAEIVNLITKELGGKITQPPSLDSQMNSKIISFLDPDGWQIVSFPSKKICDSVKSRILFEILEDCFHIPLFTCFLMFKE</sequence>
<keyword evidence="9" id="KW-1185">Reference proteome</keyword>
<evidence type="ECO:0000256" key="6">
    <source>
        <dbReference type="ARBA" id="ARBA00030537"/>
    </source>
</evidence>
<dbReference type="InterPro" id="IPR029068">
    <property type="entry name" value="Glyas_Bleomycin-R_OHBP_Dase"/>
</dbReference>
<dbReference type="InterPro" id="IPR037523">
    <property type="entry name" value="VOC_core"/>
</dbReference>
<evidence type="ECO:0000256" key="5">
    <source>
        <dbReference type="ARBA" id="ARBA00023239"/>
    </source>
</evidence>
<accession>A0ABM3KE21</accession>
<dbReference type="GeneID" id="103485234"/>
<evidence type="ECO:0000313" key="9">
    <source>
        <dbReference type="Proteomes" id="UP001652600"/>
    </source>
</evidence>
<dbReference type="PANTHER" id="PTHR46036">
    <property type="entry name" value="LACTOYLGLUTATHIONE LYASE"/>
    <property type="match status" value="1"/>
</dbReference>
<dbReference type="Proteomes" id="UP001652600">
    <property type="component" value="Chromosome 12"/>
</dbReference>
<evidence type="ECO:0000256" key="1">
    <source>
        <dbReference type="ARBA" id="ARBA00005008"/>
    </source>
</evidence>
<dbReference type="EC" id="4.4.1.5" evidence="3"/>
<dbReference type="InterPro" id="IPR004361">
    <property type="entry name" value="Glyoxalase_1"/>
</dbReference>
<comment type="pathway">
    <text evidence="1">Secondary metabolite metabolism; methylglyoxal degradation; (R)-lactate from methylglyoxal: step 1/2.</text>
</comment>